<protein>
    <submittedName>
        <fullName evidence="2">Uncharacterized protein</fullName>
    </submittedName>
</protein>
<evidence type="ECO:0000313" key="2">
    <source>
        <dbReference type="EMBL" id="CAD2188422.1"/>
    </source>
</evidence>
<evidence type="ECO:0000256" key="1">
    <source>
        <dbReference type="SAM" id="Phobius"/>
    </source>
</evidence>
<gene>
    <name evidence="2" type="ORF">MENT_LOCUS41073</name>
</gene>
<evidence type="ECO:0000313" key="3">
    <source>
        <dbReference type="Proteomes" id="UP000580250"/>
    </source>
</evidence>
<comment type="caution">
    <text evidence="2">The sequence shown here is derived from an EMBL/GenBank/DDBJ whole genome shotgun (WGS) entry which is preliminary data.</text>
</comment>
<dbReference type="EMBL" id="CAJEWN010000692">
    <property type="protein sequence ID" value="CAD2188422.1"/>
    <property type="molecule type" value="Genomic_DNA"/>
</dbReference>
<accession>A0A6V7WN48</accession>
<name>A0A6V7WN48_MELEN</name>
<feature type="transmembrane region" description="Helical" evidence="1">
    <location>
        <begin position="20"/>
        <end position="41"/>
    </location>
</feature>
<keyword evidence="1" id="KW-0812">Transmembrane</keyword>
<keyword evidence="1" id="KW-1133">Transmembrane helix</keyword>
<dbReference type="Proteomes" id="UP000580250">
    <property type="component" value="Unassembled WGS sequence"/>
</dbReference>
<dbReference type="AlphaFoldDB" id="A0A6V7WN48"/>
<keyword evidence="1" id="KW-0472">Membrane</keyword>
<proteinExistence type="predicted"/>
<organism evidence="2 3">
    <name type="scientific">Meloidogyne enterolobii</name>
    <name type="common">Root-knot nematode worm</name>
    <name type="synonym">Meloidogyne mayaguensis</name>
    <dbReference type="NCBI Taxonomy" id="390850"/>
    <lineage>
        <taxon>Eukaryota</taxon>
        <taxon>Metazoa</taxon>
        <taxon>Ecdysozoa</taxon>
        <taxon>Nematoda</taxon>
        <taxon>Chromadorea</taxon>
        <taxon>Rhabditida</taxon>
        <taxon>Tylenchina</taxon>
        <taxon>Tylenchomorpha</taxon>
        <taxon>Tylenchoidea</taxon>
        <taxon>Meloidogynidae</taxon>
        <taxon>Meloidogyninae</taxon>
        <taxon>Meloidogyne</taxon>
    </lineage>
</organism>
<reference evidence="2 3" key="1">
    <citation type="submission" date="2020-08" db="EMBL/GenBank/DDBJ databases">
        <authorList>
            <person name="Koutsovoulos G."/>
            <person name="Danchin GJ E."/>
        </authorList>
    </citation>
    <scope>NUCLEOTIDE SEQUENCE [LARGE SCALE GENOMIC DNA]</scope>
</reference>
<sequence length="66" mass="7564">MNQTQCIAAEASVLDLKYNIIRGLFIILSSSIILLLLRIIWSYKTKSVKLHTNIKLCLKINLGKKY</sequence>